<gene>
    <name evidence="2" type="ORF">ERS852511_01830</name>
</gene>
<dbReference type="Proteomes" id="UP000095576">
    <property type="component" value="Unassembled WGS sequence"/>
</dbReference>
<keyword evidence="2" id="KW-0808">Transferase</keyword>
<dbReference type="GO" id="GO:0016740">
    <property type="term" value="F:transferase activity"/>
    <property type="evidence" value="ECO:0007669"/>
    <property type="project" value="UniProtKB-KW"/>
</dbReference>
<accession>A0A174MI45</accession>
<name>A0A174MI45_BACT4</name>
<feature type="domain" description="Polysaccharide pyruvyl transferase" evidence="1">
    <location>
        <begin position="14"/>
        <end position="305"/>
    </location>
</feature>
<dbReference type="Pfam" id="PF04230">
    <property type="entry name" value="PS_pyruv_trans"/>
    <property type="match status" value="1"/>
</dbReference>
<evidence type="ECO:0000313" key="3">
    <source>
        <dbReference type="Proteomes" id="UP000095576"/>
    </source>
</evidence>
<dbReference type="InterPro" id="IPR007345">
    <property type="entry name" value="Polysacch_pyruvyl_Trfase"/>
</dbReference>
<dbReference type="EMBL" id="CZAP01000004">
    <property type="protein sequence ID" value="CUP33998.1"/>
    <property type="molecule type" value="Genomic_DNA"/>
</dbReference>
<sequence>MKKIGLMTFHTAFNCGAMLQAIATQLALNKIGFDCTIIDYYPNSVEEENRQYSFNVCNFRFFIKGLLMPFFPHTKRRTARFEKFRNKMNLTKRYKDINELMEDLPLFDIYMVGSDQVWNTQAALSSVYFLDFVPDEKRKVTYASSFGTSTIDKKYNNEVRRLLNRFDQIAVRESFGQKIIVDLLGKKVPVVLDPTFLLSKNEWEKFEKKEFDYEREFPNGYLFYYGSLEIEGTEQLLNKLATIYKVPIVLSYSGMYSKIKVDKKVYDVGPQEFLSLIKNATLVFSNSFHATAFSIIYQKEFYVIPHPTRNSRMESLLDILGLSARFVTNETVEERISAIDYVPVNARLQSEINKSYKYLQMVML</sequence>
<organism evidence="2 3">
    <name type="scientific">Bacteroides thetaiotaomicron</name>
    <dbReference type="NCBI Taxonomy" id="818"/>
    <lineage>
        <taxon>Bacteria</taxon>
        <taxon>Pseudomonadati</taxon>
        <taxon>Bacteroidota</taxon>
        <taxon>Bacteroidia</taxon>
        <taxon>Bacteroidales</taxon>
        <taxon>Bacteroidaceae</taxon>
        <taxon>Bacteroides</taxon>
    </lineage>
</organism>
<protein>
    <submittedName>
        <fullName evidence="2">Polysaccharide pyruvyl transferase</fullName>
    </submittedName>
</protein>
<proteinExistence type="predicted"/>
<evidence type="ECO:0000313" key="2">
    <source>
        <dbReference type="EMBL" id="CUP33998.1"/>
    </source>
</evidence>
<dbReference type="RefSeq" id="WP_055299462.1">
    <property type="nucleotide sequence ID" value="NZ_CZAP01000004.1"/>
</dbReference>
<evidence type="ECO:0000259" key="1">
    <source>
        <dbReference type="Pfam" id="PF04230"/>
    </source>
</evidence>
<dbReference type="AlphaFoldDB" id="A0A174MI45"/>
<reference evidence="2 3" key="1">
    <citation type="submission" date="2015-09" db="EMBL/GenBank/DDBJ databases">
        <authorList>
            <consortium name="Pathogen Informatics"/>
        </authorList>
    </citation>
    <scope>NUCLEOTIDE SEQUENCE [LARGE SCALE GENOMIC DNA]</scope>
    <source>
        <strain evidence="2 3">2789STDY5834899</strain>
    </source>
</reference>